<dbReference type="GO" id="GO:0050660">
    <property type="term" value="F:flavin adenine dinucleotide binding"/>
    <property type="evidence" value="ECO:0007669"/>
    <property type="project" value="TreeGrafter"/>
</dbReference>
<name>A0AAD6U8Y9_9AGAR</name>
<evidence type="ECO:0000313" key="2">
    <source>
        <dbReference type="EMBL" id="KAJ7094620.1"/>
    </source>
</evidence>
<protein>
    <submittedName>
        <fullName evidence="2">FAD/NAD-P-binding domain-containing protein</fullName>
    </submittedName>
</protein>
<dbReference type="EMBL" id="JARJCN010000014">
    <property type="protein sequence ID" value="KAJ7094620.1"/>
    <property type="molecule type" value="Genomic_DNA"/>
</dbReference>
<gene>
    <name evidence="2" type="ORF">B0H15DRAFT_830217</name>
</gene>
<comment type="caution">
    <text evidence="2">The sequence shown here is derived from an EMBL/GenBank/DDBJ whole genome shotgun (WGS) entry which is preliminary data.</text>
</comment>
<dbReference type="PANTHER" id="PTHR43735:SF11">
    <property type="entry name" value="HYPOTHETICAL OXIDOREDUCTASE (EUROFUNG)"/>
    <property type="match status" value="1"/>
</dbReference>
<dbReference type="GO" id="GO:0004174">
    <property type="term" value="F:electron-transferring-flavoprotein dehydrogenase activity"/>
    <property type="evidence" value="ECO:0007669"/>
    <property type="project" value="TreeGrafter"/>
</dbReference>
<sequence>MSSKPNIVVVGGSYVGAKFVDTVAPEVHETHNTILVEANSHFEHIFAFPRHSVIPGVSHKAFVPFTNAFHATPPGSTSVIHGVVSQILPHQVVLQDGNSLPYEYLVMATGTGFLPTRSRTKAEGVAFGTAVQERVKESVNVVIIGGGASGVQLATDAKEFFPSKTVTLIHSRGRLMNRFHPRLHTEVMKKLDAIGVNVILEQRVKVPPAGHFPLTGPSYDVELADGRLIHADVAISCIGRSPLSGPVESLSPASIDESKFIRVKPTLQIQDDRYPKVFAIGDVAASGGNKNARSGFSHAQVVTANIKNMIQGGAAKEKYEPSPLAIHMSVGLWSWIMFRNPSSPDGEPYIEHQSTEHLKGTPEGEIRWEMGCARIWELRAPGVSDYHL</sequence>
<dbReference type="GO" id="GO:0005737">
    <property type="term" value="C:cytoplasm"/>
    <property type="evidence" value="ECO:0007669"/>
    <property type="project" value="TreeGrafter"/>
</dbReference>
<accession>A0AAD6U8Y9</accession>
<dbReference type="PRINTS" id="PR00368">
    <property type="entry name" value="FADPNR"/>
</dbReference>
<keyword evidence="3" id="KW-1185">Reference proteome</keyword>
<organism evidence="2 3">
    <name type="scientific">Mycena belliarum</name>
    <dbReference type="NCBI Taxonomy" id="1033014"/>
    <lineage>
        <taxon>Eukaryota</taxon>
        <taxon>Fungi</taxon>
        <taxon>Dikarya</taxon>
        <taxon>Basidiomycota</taxon>
        <taxon>Agaricomycotina</taxon>
        <taxon>Agaricomycetes</taxon>
        <taxon>Agaricomycetidae</taxon>
        <taxon>Agaricales</taxon>
        <taxon>Marasmiineae</taxon>
        <taxon>Mycenaceae</taxon>
        <taxon>Mycena</taxon>
    </lineage>
</organism>
<feature type="domain" description="FAD/NAD(P)-binding" evidence="1">
    <location>
        <begin position="6"/>
        <end position="295"/>
    </location>
</feature>
<dbReference type="InterPro" id="IPR023753">
    <property type="entry name" value="FAD/NAD-binding_dom"/>
</dbReference>
<dbReference type="Proteomes" id="UP001222325">
    <property type="component" value="Unassembled WGS sequence"/>
</dbReference>
<proteinExistence type="predicted"/>
<dbReference type="Gene3D" id="3.50.50.100">
    <property type="match status" value="1"/>
</dbReference>
<reference evidence="2" key="1">
    <citation type="submission" date="2023-03" db="EMBL/GenBank/DDBJ databases">
        <title>Massive genome expansion in bonnet fungi (Mycena s.s.) driven by repeated elements and novel gene families across ecological guilds.</title>
        <authorList>
            <consortium name="Lawrence Berkeley National Laboratory"/>
            <person name="Harder C.B."/>
            <person name="Miyauchi S."/>
            <person name="Viragh M."/>
            <person name="Kuo A."/>
            <person name="Thoen E."/>
            <person name="Andreopoulos B."/>
            <person name="Lu D."/>
            <person name="Skrede I."/>
            <person name="Drula E."/>
            <person name="Henrissat B."/>
            <person name="Morin E."/>
            <person name="Kohler A."/>
            <person name="Barry K."/>
            <person name="LaButti K."/>
            <person name="Morin E."/>
            <person name="Salamov A."/>
            <person name="Lipzen A."/>
            <person name="Mereny Z."/>
            <person name="Hegedus B."/>
            <person name="Baldrian P."/>
            <person name="Stursova M."/>
            <person name="Weitz H."/>
            <person name="Taylor A."/>
            <person name="Grigoriev I.V."/>
            <person name="Nagy L.G."/>
            <person name="Martin F."/>
            <person name="Kauserud H."/>
        </authorList>
    </citation>
    <scope>NUCLEOTIDE SEQUENCE</scope>
    <source>
        <strain evidence="2">CBHHK173m</strain>
    </source>
</reference>
<dbReference type="InterPro" id="IPR036188">
    <property type="entry name" value="FAD/NAD-bd_sf"/>
</dbReference>
<dbReference type="AlphaFoldDB" id="A0AAD6U8Y9"/>
<evidence type="ECO:0000313" key="3">
    <source>
        <dbReference type="Proteomes" id="UP001222325"/>
    </source>
</evidence>
<dbReference type="PRINTS" id="PR00411">
    <property type="entry name" value="PNDRDTASEI"/>
</dbReference>
<dbReference type="SUPFAM" id="SSF51905">
    <property type="entry name" value="FAD/NAD(P)-binding domain"/>
    <property type="match status" value="1"/>
</dbReference>
<dbReference type="PANTHER" id="PTHR43735">
    <property type="entry name" value="APOPTOSIS-INDUCING FACTOR 1"/>
    <property type="match status" value="1"/>
</dbReference>
<evidence type="ECO:0000259" key="1">
    <source>
        <dbReference type="Pfam" id="PF07992"/>
    </source>
</evidence>
<dbReference type="Pfam" id="PF07992">
    <property type="entry name" value="Pyr_redox_2"/>
    <property type="match status" value="1"/>
</dbReference>